<proteinExistence type="predicted"/>
<evidence type="ECO:0000313" key="2">
    <source>
        <dbReference type="EMBL" id="SHM60271.1"/>
    </source>
</evidence>
<dbReference type="STRING" id="1419482.SAMN05444266_109153"/>
<dbReference type="EMBL" id="FRBL01000009">
    <property type="protein sequence ID" value="SHM60271.1"/>
    <property type="molecule type" value="Genomic_DNA"/>
</dbReference>
<keyword evidence="3" id="KW-1185">Reference proteome</keyword>
<evidence type="ECO:0000259" key="1">
    <source>
        <dbReference type="PROSITE" id="PS51082"/>
    </source>
</evidence>
<dbReference type="InterPro" id="IPR006827">
    <property type="entry name" value="Lant_deHydtase_N"/>
</dbReference>
<feature type="domain" description="WH2" evidence="1">
    <location>
        <begin position="543"/>
        <end position="561"/>
    </location>
</feature>
<name>A0A1M7K508_9BACT</name>
<sequence>MICAENYFALRTPMLPVSTLQRLQHIEINMLPSVIREIFADPGLQEAIYIASIDLYQEMQRWLSGQPLAAKEEEKLVFSLYRYLLRMSTRCTPYGLFAGVTTGSSHTHTEVFLGDDQLHRKYCRLDMNYVAELAGAITTVPAIREKLLYYPNNSIYLSGSRFRYAAYTLRNKVRNYYLTAVDNTDYLREILATATSGATLEQIRQCLISEENEITWYDADEFVQELLANQLLVSELEPTVTGTEFFHTLLQRIQPIPEANDITTQLQKIVTLLQQPSMAAYSEVNRIVKSLLPDTSSKDLLQTDLYLHTTANHLSQKVLGELATHTSDLAVLARSGISPDLEQFISAFSARYEEQEVPLSLALDTEAGIGYGAHTGGDHTPLLDELQLPATPENGSVAADKLLTLQLQRLRENTAEVVLTKADLQGLQSDRTPKLPASGYLMGKLLAGSAAAIDEGNYLFELHGCNGPSAANLLGRFCHGDAFLSAQVNISLRKEEELNRDIIFAEVVHLPESRTGNILMRPRLRPYEIVYLAASEAGAEQIPVSDLMISIRQGKIRLRSVKHNKWVIPRMSTAHNYRNGLPVYKFLCELQFQDYEPGYNWQWLVGSDFTFLPRVRYGNFILHKRTWIWRKADNAYNRDRYHEQIQAFRQKWDLPQYVVISEGDNDLVIDLDSPVAVALLGKIMDRSEQVVLQELLQTPDRCWIEGPHGKHANELVLPLYNSGATLDIPPVAIPKADIQRSFHTGSEWLYVKIYCGTRTAEDILKEMIAPLVTELLENDVIQQWFFIRYTDPDHHIRVRFRHADDPGFWQVVLQRLYEITHLSVNKNLVSKIQTDTYTREIERYGNDTMAFSEMVFHHDSQFVLQLIQLLDDESGEEYRWKIGVVGTDQLLEAFGFTLEQKAALMQQLQQHFFKEFNGNKGLQQQLNDKYRQASSELTSMLAGELPDEVVQLLRERSAAISEMIALQELPDKFGLMSSYIHMFLNRLLLAAQRKHELVIYHFLDRYYTSMVARAKKTGKVIA</sequence>
<dbReference type="PROSITE" id="PS51082">
    <property type="entry name" value="WH2"/>
    <property type="match status" value="1"/>
</dbReference>
<dbReference type="Proteomes" id="UP000184420">
    <property type="component" value="Unassembled WGS sequence"/>
</dbReference>
<dbReference type="InterPro" id="IPR003124">
    <property type="entry name" value="WH2_dom"/>
</dbReference>
<organism evidence="2 3">
    <name type="scientific">Chitinophaga jiangningensis</name>
    <dbReference type="NCBI Taxonomy" id="1419482"/>
    <lineage>
        <taxon>Bacteria</taxon>
        <taxon>Pseudomonadati</taxon>
        <taxon>Bacteroidota</taxon>
        <taxon>Chitinophagia</taxon>
        <taxon>Chitinophagales</taxon>
        <taxon>Chitinophagaceae</taxon>
        <taxon>Chitinophaga</taxon>
    </lineage>
</organism>
<dbReference type="NCBIfam" id="TIGR03891">
    <property type="entry name" value="thiopep_ocin"/>
    <property type="match status" value="1"/>
</dbReference>
<protein>
    <submittedName>
        <fullName evidence="2">Thiopeptide-type bacteriocin biosynthesis domain-containing protein</fullName>
    </submittedName>
</protein>
<reference evidence="2 3" key="1">
    <citation type="submission" date="2016-11" db="EMBL/GenBank/DDBJ databases">
        <authorList>
            <person name="Jaros S."/>
            <person name="Januszkiewicz K."/>
            <person name="Wedrychowicz H."/>
        </authorList>
    </citation>
    <scope>NUCLEOTIDE SEQUENCE [LARGE SCALE GENOMIC DNA]</scope>
    <source>
        <strain evidence="2 3">DSM 27406</strain>
    </source>
</reference>
<dbReference type="GO" id="GO:0003779">
    <property type="term" value="F:actin binding"/>
    <property type="evidence" value="ECO:0007669"/>
    <property type="project" value="InterPro"/>
</dbReference>
<dbReference type="Pfam" id="PF04738">
    <property type="entry name" value="Lant_dehydr_N"/>
    <property type="match status" value="1"/>
</dbReference>
<evidence type="ECO:0000313" key="3">
    <source>
        <dbReference type="Proteomes" id="UP000184420"/>
    </source>
</evidence>
<dbReference type="Pfam" id="PF14028">
    <property type="entry name" value="Lant_dehydr_C"/>
    <property type="match status" value="1"/>
</dbReference>
<dbReference type="InterPro" id="IPR023809">
    <property type="entry name" value="Thiopep_bacteriocin_synth_dom"/>
</dbReference>
<dbReference type="AlphaFoldDB" id="A0A1M7K508"/>
<gene>
    <name evidence="2" type="ORF">SAMN05444266_109153</name>
</gene>
<accession>A0A1M7K508</accession>